<dbReference type="Proteomes" id="UP000008783">
    <property type="component" value="Unassembled WGS sequence"/>
</dbReference>
<dbReference type="VEuPathDB" id="FungiDB:PGTG_05350"/>
<dbReference type="AlphaFoldDB" id="E3K772"/>
<dbReference type="RefSeq" id="XP_003324544.2">
    <property type="nucleotide sequence ID" value="XM_003324496.2"/>
</dbReference>
<dbReference type="KEGG" id="pgr:PGTG_05350"/>
<dbReference type="HOGENOM" id="CLU_2278810_0_0_1"/>
<keyword evidence="3" id="KW-1185">Reference proteome</keyword>
<feature type="compositionally biased region" description="Basic residues" evidence="1">
    <location>
        <begin position="48"/>
        <end position="85"/>
    </location>
</feature>
<proteinExistence type="predicted"/>
<name>E3K772_PUCGT</name>
<evidence type="ECO:0000313" key="3">
    <source>
        <dbReference type="Proteomes" id="UP000008783"/>
    </source>
</evidence>
<dbReference type="InParanoid" id="E3K772"/>
<feature type="region of interest" description="Disordered" evidence="1">
    <location>
        <begin position="1"/>
        <end position="102"/>
    </location>
</feature>
<organism evidence="2 3">
    <name type="scientific">Puccinia graminis f. sp. tritici (strain CRL 75-36-700-3 / race SCCL)</name>
    <name type="common">Black stem rust fungus</name>
    <dbReference type="NCBI Taxonomy" id="418459"/>
    <lineage>
        <taxon>Eukaryota</taxon>
        <taxon>Fungi</taxon>
        <taxon>Dikarya</taxon>
        <taxon>Basidiomycota</taxon>
        <taxon>Pucciniomycotina</taxon>
        <taxon>Pucciniomycetes</taxon>
        <taxon>Pucciniales</taxon>
        <taxon>Pucciniaceae</taxon>
        <taxon>Puccinia</taxon>
    </lineage>
</organism>
<evidence type="ECO:0000313" key="2">
    <source>
        <dbReference type="EMBL" id="EFP80125.2"/>
    </source>
</evidence>
<sequence length="102" mass="11156">MFFPPTAWRAPKTPTDPCPLLDGPRGTGSSSDDPDRPPTPWSTPQPTRSKRGPRAPARPQKRPRAPAKLLKRPRAPARPQKRSKKPQSPIKAPGTQQSAPGR</sequence>
<gene>
    <name evidence="2" type="ORF">PGTG_05350</name>
</gene>
<feature type="compositionally biased region" description="Low complexity" evidence="1">
    <location>
        <begin position="22"/>
        <end position="31"/>
    </location>
</feature>
<dbReference type="EMBL" id="DS178274">
    <property type="protein sequence ID" value="EFP80125.2"/>
    <property type="molecule type" value="Genomic_DNA"/>
</dbReference>
<dbReference type="GeneID" id="10534304"/>
<reference evidence="3" key="2">
    <citation type="journal article" date="2011" name="Proc. Natl. Acad. Sci. U.S.A.">
        <title>Obligate biotrophy features unraveled by the genomic analysis of rust fungi.</title>
        <authorList>
            <person name="Duplessis S."/>
            <person name="Cuomo C.A."/>
            <person name="Lin Y.-C."/>
            <person name="Aerts A."/>
            <person name="Tisserant E."/>
            <person name="Veneault-Fourrey C."/>
            <person name="Joly D.L."/>
            <person name="Hacquard S."/>
            <person name="Amselem J."/>
            <person name="Cantarel B.L."/>
            <person name="Chiu R."/>
            <person name="Coutinho P.M."/>
            <person name="Feau N."/>
            <person name="Field M."/>
            <person name="Frey P."/>
            <person name="Gelhaye E."/>
            <person name="Goldberg J."/>
            <person name="Grabherr M.G."/>
            <person name="Kodira C.D."/>
            <person name="Kohler A."/>
            <person name="Kuees U."/>
            <person name="Lindquist E.A."/>
            <person name="Lucas S.M."/>
            <person name="Mago R."/>
            <person name="Mauceli E."/>
            <person name="Morin E."/>
            <person name="Murat C."/>
            <person name="Pangilinan J.L."/>
            <person name="Park R."/>
            <person name="Pearson M."/>
            <person name="Quesneville H."/>
            <person name="Rouhier N."/>
            <person name="Sakthikumar S."/>
            <person name="Salamov A.A."/>
            <person name="Schmutz J."/>
            <person name="Selles B."/>
            <person name="Shapiro H."/>
            <person name="Tanguay P."/>
            <person name="Tuskan G.A."/>
            <person name="Henrissat B."/>
            <person name="Van de Peer Y."/>
            <person name="Rouze P."/>
            <person name="Ellis J.G."/>
            <person name="Dodds P.N."/>
            <person name="Schein J.E."/>
            <person name="Zhong S."/>
            <person name="Hamelin R.C."/>
            <person name="Grigoriev I.V."/>
            <person name="Szabo L.J."/>
            <person name="Martin F."/>
        </authorList>
    </citation>
    <scope>NUCLEOTIDE SEQUENCE [LARGE SCALE GENOMIC DNA]</scope>
    <source>
        <strain evidence="3">CRL 75-36-700-3 / race SCCL</strain>
    </source>
</reference>
<reference key="1">
    <citation type="submission" date="2007-01" db="EMBL/GenBank/DDBJ databases">
        <title>The Genome Sequence of Puccinia graminis f. sp. tritici Strain CRL 75-36-700-3.</title>
        <authorList>
            <consortium name="The Broad Institute Genome Sequencing Platform"/>
            <person name="Birren B."/>
            <person name="Lander E."/>
            <person name="Galagan J."/>
            <person name="Nusbaum C."/>
            <person name="Devon K."/>
            <person name="Cuomo C."/>
            <person name="Jaffe D."/>
            <person name="Butler J."/>
            <person name="Alvarez P."/>
            <person name="Gnerre S."/>
            <person name="Grabherr M."/>
            <person name="Mauceli E."/>
            <person name="Brockman W."/>
            <person name="Young S."/>
            <person name="LaButti K."/>
            <person name="Sykes S."/>
            <person name="DeCaprio D."/>
            <person name="Crawford M."/>
            <person name="Koehrsen M."/>
            <person name="Engels R."/>
            <person name="Montgomery P."/>
            <person name="Pearson M."/>
            <person name="Howarth C."/>
            <person name="Larson L."/>
            <person name="White J."/>
            <person name="Zeng Q."/>
            <person name="Kodira C."/>
            <person name="Yandava C."/>
            <person name="Alvarado L."/>
            <person name="O'Leary S."/>
            <person name="Szabo L."/>
            <person name="Dean R."/>
            <person name="Schein J."/>
        </authorList>
    </citation>
    <scope>NUCLEOTIDE SEQUENCE</scope>
    <source>
        <strain>CRL 75-36-700-3</strain>
    </source>
</reference>
<accession>E3K772</accession>
<evidence type="ECO:0000256" key="1">
    <source>
        <dbReference type="SAM" id="MobiDB-lite"/>
    </source>
</evidence>
<protein>
    <submittedName>
        <fullName evidence="2">Uncharacterized protein</fullName>
    </submittedName>
</protein>